<comment type="subunit">
    <text evidence="7">Consists of a catalytic RNA component (M1 or rnpB) and a protein subunit.</text>
</comment>
<proteinExistence type="inferred from homology"/>
<evidence type="ECO:0000256" key="4">
    <source>
        <dbReference type="ARBA" id="ARBA00022759"/>
    </source>
</evidence>
<evidence type="ECO:0000256" key="3">
    <source>
        <dbReference type="ARBA" id="ARBA00022722"/>
    </source>
</evidence>
<accession>A0A413VSB2</accession>
<reference evidence="9 10" key="1">
    <citation type="submission" date="2018-08" db="EMBL/GenBank/DDBJ databases">
        <title>A genome reference for cultivated species of the human gut microbiota.</title>
        <authorList>
            <person name="Zou Y."/>
            <person name="Xue W."/>
            <person name="Luo G."/>
        </authorList>
    </citation>
    <scope>NUCLEOTIDE SEQUENCE [LARGE SCALE GENOMIC DNA]</scope>
    <source>
        <strain evidence="9 10">AM40-30BH</strain>
    </source>
</reference>
<dbReference type="GO" id="GO:0030677">
    <property type="term" value="C:ribonuclease P complex"/>
    <property type="evidence" value="ECO:0007669"/>
    <property type="project" value="TreeGrafter"/>
</dbReference>
<dbReference type="GO" id="GO:0000049">
    <property type="term" value="F:tRNA binding"/>
    <property type="evidence" value="ECO:0007669"/>
    <property type="project" value="UniProtKB-UniRule"/>
</dbReference>
<evidence type="ECO:0000256" key="1">
    <source>
        <dbReference type="ARBA" id="ARBA00002663"/>
    </source>
</evidence>
<keyword evidence="5 7" id="KW-0378">Hydrolase</keyword>
<keyword evidence="2 7" id="KW-0819">tRNA processing</keyword>
<dbReference type="InterPro" id="IPR000100">
    <property type="entry name" value="RNase_P"/>
</dbReference>
<dbReference type="PANTHER" id="PTHR33992">
    <property type="entry name" value="RIBONUCLEASE P PROTEIN COMPONENT"/>
    <property type="match status" value="1"/>
</dbReference>
<dbReference type="Proteomes" id="UP000284379">
    <property type="component" value="Unassembled WGS sequence"/>
</dbReference>
<keyword evidence="4 7" id="KW-0255">Endonuclease</keyword>
<dbReference type="GO" id="GO:0042781">
    <property type="term" value="F:3'-tRNA processing endoribonuclease activity"/>
    <property type="evidence" value="ECO:0007669"/>
    <property type="project" value="TreeGrafter"/>
</dbReference>
<dbReference type="InterPro" id="IPR014721">
    <property type="entry name" value="Ribsml_uS5_D2-typ_fold_subgr"/>
</dbReference>
<protein>
    <recommendedName>
        <fullName evidence="7 8">Ribonuclease P protein component</fullName>
        <shortName evidence="7">RNase P protein</shortName>
        <shortName evidence="7">RNaseP protein</shortName>
        <ecNumber evidence="7 8">3.1.26.5</ecNumber>
    </recommendedName>
    <alternativeName>
        <fullName evidence="7">Protein C5</fullName>
    </alternativeName>
</protein>
<dbReference type="Gene3D" id="3.30.230.10">
    <property type="match status" value="1"/>
</dbReference>
<dbReference type="EC" id="3.1.26.5" evidence="7 8"/>
<comment type="caution">
    <text evidence="9">The sequence shown here is derived from an EMBL/GenBank/DDBJ whole genome shotgun (WGS) entry which is preliminary data.</text>
</comment>
<gene>
    <name evidence="7 9" type="primary">rnpA</name>
    <name evidence="9" type="ORF">DW888_07425</name>
</gene>
<evidence type="ECO:0000256" key="5">
    <source>
        <dbReference type="ARBA" id="ARBA00022801"/>
    </source>
</evidence>
<dbReference type="NCBIfam" id="TIGR00188">
    <property type="entry name" value="rnpA"/>
    <property type="match status" value="1"/>
</dbReference>
<evidence type="ECO:0000256" key="2">
    <source>
        <dbReference type="ARBA" id="ARBA00022694"/>
    </source>
</evidence>
<dbReference type="GO" id="GO:0001682">
    <property type="term" value="P:tRNA 5'-leader removal"/>
    <property type="evidence" value="ECO:0007669"/>
    <property type="project" value="UniProtKB-UniRule"/>
</dbReference>
<keyword evidence="6 7" id="KW-0694">RNA-binding</keyword>
<dbReference type="PANTHER" id="PTHR33992:SF1">
    <property type="entry name" value="RIBONUCLEASE P PROTEIN COMPONENT"/>
    <property type="match status" value="1"/>
</dbReference>
<evidence type="ECO:0000313" key="9">
    <source>
        <dbReference type="EMBL" id="RHB36453.1"/>
    </source>
</evidence>
<comment type="catalytic activity">
    <reaction evidence="7">
        <text>Endonucleolytic cleavage of RNA, removing 5'-extranucleotides from tRNA precursor.</text>
        <dbReference type="EC" id="3.1.26.5"/>
    </reaction>
</comment>
<dbReference type="RefSeq" id="WP_002558556.1">
    <property type="nucleotide sequence ID" value="NZ_BMBN01000023.1"/>
</dbReference>
<evidence type="ECO:0000313" key="10">
    <source>
        <dbReference type="Proteomes" id="UP000284379"/>
    </source>
</evidence>
<evidence type="ECO:0000256" key="7">
    <source>
        <dbReference type="HAMAP-Rule" id="MF_00227"/>
    </source>
</evidence>
<comment type="similarity">
    <text evidence="7">Belongs to the RnpA family.</text>
</comment>
<keyword evidence="3 7" id="KW-0540">Nuclease</keyword>
<dbReference type="AlphaFoldDB" id="A0A413VSB2"/>
<dbReference type="EMBL" id="QSGO01000004">
    <property type="protein sequence ID" value="RHB36453.1"/>
    <property type="molecule type" value="Genomic_DNA"/>
</dbReference>
<dbReference type="SUPFAM" id="SSF54211">
    <property type="entry name" value="Ribosomal protein S5 domain 2-like"/>
    <property type="match status" value="1"/>
</dbReference>
<dbReference type="InterPro" id="IPR020568">
    <property type="entry name" value="Ribosomal_Su5_D2-typ_SF"/>
</dbReference>
<dbReference type="PROSITE" id="PS00648">
    <property type="entry name" value="RIBONUCLEASE_P"/>
    <property type="match status" value="1"/>
</dbReference>
<comment type="function">
    <text evidence="1 7">RNaseP catalyzes the removal of the 5'-leader sequence from pre-tRNA to produce the mature 5'-terminus. It can also cleave other RNA substrates such as 4.5S RNA. The protein component plays an auxiliary but essential role in vivo by binding to the 5'-leader sequence and broadening the substrate specificity of the ribozyme.</text>
</comment>
<name>A0A413VSB2_9BACE</name>
<dbReference type="GO" id="GO:0004526">
    <property type="term" value="F:ribonuclease P activity"/>
    <property type="evidence" value="ECO:0007669"/>
    <property type="project" value="UniProtKB-UniRule"/>
</dbReference>
<sequence>MNTLCKAERLYSKIVIEKMFAGGASRSFSVFPLRAVYMSVDRQEVPASILISVPKKRFKRAVKRNRVKRQIREAYRKNKGGLWQALEEKEQGVAVAFIYLSNELFSSAEIENKVKILLARIAEKLE</sequence>
<dbReference type="InterPro" id="IPR020539">
    <property type="entry name" value="RNase_P_CS"/>
</dbReference>
<evidence type="ECO:0000256" key="8">
    <source>
        <dbReference type="NCBIfam" id="TIGR00188"/>
    </source>
</evidence>
<organism evidence="9 10">
    <name type="scientific">Bacteroides nordii</name>
    <dbReference type="NCBI Taxonomy" id="291645"/>
    <lineage>
        <taxon>Bacteria</taxon>
        <taxon>Pseudomonadati</taxon>
        <taxon>Bacteroidota</taxon>
        <taxon>Bacteroidia</taxon>
        <taxon>Bacteroidales</taxon>
        <taxon>Bacteroidaceae</taxon>
        <taxon>Bacteroides</taxon>
    </lineage>
</organism>
<dbReference type="Pfam" id="PF00825">
    <property type="entry name" value="Ribonuclease_P"/>
    <property type="match status" value="1"/>
</dbReference>
<dbReference type="HAMAP" id="MF_00227">
    <property type="entry name" value="RNase_P"/>
    <property type="match status" value="1"/>
</dbReference>
<evidence type="ECO:0000256" key="6">
    <source>
        <dbReference type="ARBA" id="ARBA00022884"/>
    </source>
</evidence>